<reference evidence="1" key="1">
    <citation type="submission" date="2023-07" db="EMBL/GenBank/DDBJ databases">
        <title>draft genome sequence of fig (Ficus carica).</title>
        <authorList>
            <person name="Takahashi T."/>
            <person name="Nishimura K."/>
        </authorList>
    </citation>
    <scope>NUCLEOTIDE SEQUENCE</scope>
</reference>
<proteinExistence type="predicted"/>
<keyword evidence="2" id="KW-1185">Reference proteome</keyword>
<evidence type="ECO:0000313" key="2">
    <source>
        <dbReference type="Proteomes" id="UP001187192"/>
    </source>
</evidence>
<evidence type="ECO:0000313" key="1">
    <source>
        <dbReference type="EMBL" id="GMN59761.1"/>
    </source>
</evidence>
<organism evidence="1 2">
    <name type="scientific">Ficus carica</name>
    <name type="common">Common fig</name>
    <dbReference type="NCBI Taxonomy" id="3494"/>
    <lineage>
        <taxon>Eukaryota</taxon>
        <taxon>Viridiplantae</taxon>
        <taxon>Streptophyta</taxon>
        <taxon>Embryophyta</taxon>
        <taxon>Tracheophyta</taxon>
        <taxon>Spermatophyta</taxon>
        <taxon>Magnoliopsida</taxon>
        <taxon>eudicotyledons</taxon>
        <taxon>Gunneridae</taxon>
        <taxon>Pentapetalae</taxon>
        <taxon>rosids</taxon>
        <taxon>fabids</taxon>
        <taxon>Rosales</taxon>
        <taxon>Moraceae</taxon>
        <taxon>Ficeae</taxon>
        <taxon>Ficus</taxon>
    </lineage>
</organism>
<dbReference type="AlphaFoldDB" id="A0AA88DR42"/>
<sequence>MGFRDIDAFNQALLAKQKVGNNPSFTWRSLLWGRDLLKQGIHWRVGSGRSVSIFRDPCLSRPSSFRPITPANKNTADWMVEDLITNREVIAWQWSCVKEKMFPETEGGSDGTILGCQAKKIHGSFCPFMALKEGLLIAKDCGICIQIAEVDATQVVQTVNCGDLFAEEGAVINDILELFSIAPQ</sequence>
<dbReference type="EMBL" id="BTGU01000091">
    <property type="protein sequence ID" value="GMN59761.1"/>
    <property type="molecule type" value="Genomic_DNA"/>
</dbReference>
<comment type="caution">
    <text evidence="1">The sequence shown here is derived from an EMBL/GenBank/DDBJ whole genome shotgun (WGS) entry which is preliminary data.</text>
</comment>
<name>A0AA88DR42_FICCA</name>
<protein>
    <submittedName>
        <fullName evidence="1">Uncharacterized protein</fullName>
    </submittedName>
</protein>
<dbReference type="Proteomes" id="UP001187192">
    <property type="component" value="Unassembled WGS sequence"/>
</dbReference>
<gene>
    <name evidence="1" type="ORF">TIFTF001_028862</name>
</gene>
<accession>A0AA88DR42</accession>